<proteinExistence type="predicted"/>
<reference evidence="1 2" key="1">
    <citation type="submission" date="2020-04" db="EMBL/GenBank/DDBJ databases">
        <title>Perkinsus olseni comparative genomics.</title>
        <authorList>
            <person name="Bogema D.R."/>
        </authorList>
    </citation>
    <scope>NUCLEOTIDE SEQUENCE [LARGE SCALE GENOMIC DNA]</scope>
    <source>
        <strain evidence="1 2">ATCC PRA-207</strain>
    </source>
</reference>
<organism evidence="1 2">
    <name type="scientific">Perkinsus olseni</name>
    <name type="common">Perkinsus atlanticus</name>
    <dbReference type="NCBI Taxonomy" id="32597"/>
    <lineage>
        <taxon>Eukaryota</taxon>
        <taxon>Sar</taxon>
        <taxon>Alveolata</taxon>
        <taxon>Perkinsozoa</taxon>
        <taxon>Perkinsea</taxon>
        <taxon>Perkinsida</taxon>
        <taxon>Perkinsidae</taxon>
        <taxon>Perkinsus</taxon>
    </lineage>
</organism>
<gene>
    <name evidence="1" type="ORF">FOZ63_012328</name>
</gene>
<sequence>EGGASIETFGKEYVAGGCNPSLVIHLLVVHGAELYAPYSRERSLTLRASGLGVEYSAFMGLQVRDRLGFGRSGIPLTELRLPKRFHLEVWTKSHAVGEAGRVGTFGTHVQRARYSVEYSVFMGLQVRDRLGFGGSGL</sequence>
<dbReference type="EMBL" id="JABANO010040530">
    <property type="protein sequence ID" value="KAF4684165.1"/>
    <property type="molecule type" value="Genomic_DNA"/>
</dbReference>
<name>A0A7J6NK11_PEROL</name>
<protein>
    <submittedName>
        <fullName evidence="1">Uncharacterized protein</fullName>
    </submittedName>
</protein>
<feature type="non-terminal residue" evidence="1">
    <location>
        <position position="1"/>
    </location>
</feature>
<dbReference type="Proteomes" id="UP000553632">
    <property type="component" value="Unassembled WGS sequence"/>
</dbReference>
<keyword evidence="2" id="KW-1185">Reference proteome</keyword>
<dbReference type="AlphaFoldDB" id="A0A7J6NK11"/>
<accession>A0A7J6NK11</accession>
<comment type="caution">
    <text evidence="1">The sequence shown here is derived from an EMBL/GenBank/DDBJ whole genome shotgun (WGS) entry which is preliminary data.</text>
</comment>
<evidence type="ECO:0000313" key="1">
    <source>
        <dbReference type="EMBL" id="KAF4684165.1"/>
    </source>
</evidence>
<feature type="non-terminal residue" evidence="1">
    <location>
        <position position="137"/>
    </location>
</feature>
<evidence type="ECO:0000313" key="2">
    <source>
        <dbReference type="Proteomes" id="UP000553632"/>
    </source>
</evidence>